<dbReference type="EMBL" id="JBHUEJ010000011">
    <property type="protein sequence ID" value="MFD1709850.1"/>
    <property type="molecule type" value="Genomic_DNA"/>
</dbReference>
<accession>A0ABW4KPA5</accession>
<protein>
    <recommendedName>
        <fullName evidence="3">DUF1983 domain-containing protein</fullName>
    </recommendedName>
</protein>
<dbReference type="Proteomes" id="UP001597304">
    <property type="component" value="Unassembled WGS sequence"/>
</dbReference>
<evidence type="ECO:0000313" key="1">
    <source>
        <dbReference type="EMBL" id="MFD1709850.1"/>
    </source>
</evidence>
<gene>
    <name evidence="1" type="ORF">ACFSF0_04485</name>
</gene>
<sequence>MSEARAVLGAGLVSLDLWDPASQTWSGFEAPVDADKFEIKPNFEEKTSTSKSHLDYGQARASVILPSPTEITIEIAAANARAFAMQFQGAVQAFNQGAATVADEAITTAVVGENKLANRNIASAGFKVTNSSGSTTYVLGTDYDVNYVRGILVVKAGGAISAGASLKVSYTAVASEGTRILGGRNPQVRCRARFDGQNMVDGSPLGVNVWEAVLGASNAFDFLASDFVAIQLSGKIVTPAGKTEGYEVLIG</sequence>
<reference evidence="2" key="1">
    <citation type="journal article" date="2019" name="Int. J. Syst. Evol. Microbiol.">
        <title>The Global Catalogue of Microorganisms (GCM) 10K type strain sequencing project: providing services to taxonomists for standard genome sequencing and annotation.</title>
        <authorList>
            <consortium name="The Broad Institute Genomics Platform"/>
            <consortium name="The Broad Institute Genome Sequencing Center for Infectious Disease"/>
            <person name="Wu L."/>
            <person name="Ma J."/>
        </authorList>
    </citation>
    <scope>NUCLEOTIDE SEQUENCE [LARGE SCALE GENOMIC DNA]</scope>
    <source>
        <strain evidence="2">LMG 29247</strain>
    </source>
</reference>
<keyword evidence="2" id="KW-1185">Reference proteome</keyword>
<evidence type="ECO:0008006" key="3">
    <source>
        <dbReference type="Google" id="ProtNLM"/>
    </source>
</evidence>
<name>A0ABW4KPA5_9BURK</name>
<comment type="caution">
    <text evidence="1">The sequence shown here is derived from an EMBL/GenBank/DDBJ whole genome shotgun (WGS) entry which is preliminary data.</text>
</comment>
<dbReference type="RefSeq" id="WP_147914078.1">
    <property type="nucleotide sequence ID" value="NZ_JBHUEJ010000011.1"/>
</dbReference>
<evidence type="ECO:0000313" key="2">
    <source>
        <dbReference type="Proteomes" id="UP001597304"/>
    </source>
</evidence>
<proteinExistence type="predicted"/>
<organism evidence="1 2">
    <name type="scientific">Ottowia flava</name>
    <dbReference type="NCBI Taxonomy" id="2675430"/>
    <lineage>
        <taxon>Bacteria</taxon>
        <taxon>Pseudomonadati</taxon>
        <taxon>Pseudomonadota</taxon>
        <taxon>Betaproteobacteria</taxon>
        <taxon>Burkholderiales</taxon>
        <taxon>Comamonadaceae</taxon>
        <taxon>Ottowia</taxon>
    </lineage>
</organism>